<accession>A0A0R2DKZ5</accession>
<dbReference type="PROSITE" id="PS51257">
    <property type="entry name" value="PROKAR_LIPOPROTEIN"/>
    <property type="match status" value="1"/>
</dbReference>
<dbReference type="PANTHER" id="PTHR47737">
    <property type="entry name" value="GLYCINE BETAINE/PROLINE BETAINE TRANSPORT SYSTEM PERMEASE PROTEIN PROW"/>
    <property type="match status" value="1"/>
</dbReference>
<dbReference type="Gene3D" id="3.40.190.100">
    <property type="entry name" value="Glycine betaine-binding periplasmic protein, domain 2"/>
    <property type="match status" value="1"/>
</dbReference>
<evidence type="ECO:0000256" key="1">
    <source>
        <dbReference type="ARBA" id="ARBA00004236"/>
    </source>
</evidence>
<evidence type="ECO:0000256" key="5">
    <source>
        <dbReference type="SAM" id="SignalP"/>
    </source>
</evidence>
<proteinExistence type="predicted"/>
<dbReference type="EMBL" id="AYZL01000006">
    <property type="protein sequence ID" value="KRN04750.1"/>
    <property type="molecule type" value="Genomic_DNA"/>
</dbReference>
<dbReference type="GO" id="GO:0043190">
    <property type="term" value="C:ATP-binding cassette (ABC) transporter complex"/>
    <property type="evidence" value="ECO:0007669"/>
    <property type="project" value="InterPro"/>
</dbReference>
<keyword evidence="3" id="KW-1003">Cell membrane</keyword>
<evidence type="ECO:0000256" key="4">
    <source>
        <dbReference type="ARBA" id="ARBA00023136"/>
    </source>
</evidence>
<evidence type="ECO:0000313" key="8">
    <source>
        <dbReference type="Proteomes" id="UP000051378"/>
    </source>
</evidence>
<dbReference type="AlphaFoldDB" id="A0A0R2DKZ5"/>
<comment type="subcellular location">
    <subcellularLocation>
        <location evidence="1">Cell membrane</location>
    </subcellularLocation>
</comment>
<dbReference type="PANTHER" id="PTHR47737:SF1">
    <property type="entry name" value="GLYCINE BETAINE_PROLINE BETAINE TRANSPORT SYSTEM PERMEASE PROTEIN PROW"/>
    <property type="match status" value="1"/>
</dbReference>
<name>A0A0R2DKZ5_9LACO</name>
<keyword evidence="4" id="KW-0472">Membrane</keyword>
<gene>
    <name evidence="7" type="ORF">FC86_GL001106</name>
</gene>
<feature type="signal peptide" evidence="5">
    <location>
        <begin position="1"/>
        <end position="22"/>
    </location>
</feature>
<dbReference type="GO" id="GO:0031460">
    <property type="term" value="P:glycine betaine transport"/>
    <property type="evidence" value="ECO:0007669"/>
    <property type="project" value="TreeGrafter"/>
</dbReference>
<protein>
    <submittedName>
        <fullName evidence="7">Glycine betaine L-proline ABC transporter glycine betaine L-proline-binding permease protein</fullName>
    </submittedName>
</protein>
<keyword evidence="8" id="KW-1185">Reference proteome</keyword>
<dbReference type="STRING" id="1423744.FC86_GL001106"/>
<dbReference type="SUPFAM" id="SSF53850">
    <property type="entry name" value="Periplasmic binding protein-like II"/>
    <property type="match status" value="1"/>
</dbReference>
<sequence>MKLMKKILLTAFVAVAAVAVTACSSNNSSNNSSDNKSNSSKTVKLSYVEWDSEVASTNVLGQVLKDMGYSVELTPLDNAIMWQSVANKQADAMVSAWLPSTHEAQYNKYKDKVDLLGANLEGAKLGLVVPKYMENVNSISDLSDQAKKTITGIDAGAGVMSAAEKTAKEYDNLKSWQVLPSSSGAMATALDKAYKNKQEIVVTGWAPHWMFAKYDLKFLEDPKGTMGAAESINSVARQGLKEDKPEVYKVIKNFKWSNEDINSVMLAISNGEKPEKAAQDWIASHQDKVNSWKNA</sequence>
<dbReference type="Pfam" id="PF04069">
    <property type="entry name" value="OpuAC"/>
    <property type="match status" value="1"/>
</dbReference>
<dbReference type="GO" id="GO:0005275">
    <property type="term" value="F:amine transmembrane transporter activity"/>
    <property type="evidence" value="ECO:0007669"/>
    <property type="project" value="TreeGrafter"/>
</dbReference>
<feature type="chain" id="PRO_5039333268" evidence="5">
    <location>
        <begin position="23"/>
        <end position="295"/>
    </location>
</feature>
<dbReference type="InterPro" id="IPR007210">
    <property type="entry name" value="ABC_Gly_betaine_transp_sub-bd"/>
</dbReference>
<evidence type="ECO:0000313" key="7">
    <source>
        <dbReference type="EMBL" id="KRN04750.1"/>
    </source>
</evidence>
<dbReference type="PATRIC" id="fig|1423744.4.peg.1135"/>
<dbReference type="OrthoDB" id="9787902at2"/>
<dbReference type="GO" id="GO:0015226">
    <property type="term" value="F:carnitine transmembrane transporter activity"/>
    <property type="evidence" value="ECO:0007669"/>
    <property type="project" value="TreeGrafter"/>
</dbReference>
<keyword evidence="2" id="KW-0813">Transport</keyword>
<dbReference type="Proteomes" id="UP000051378">
    <property type="component" value="Unassembled WGS sequence"/>
</dbReference>
<keyword evidence="5" id="KW-0732">Signal</keyword>
<organism evidence="7 8">
    <name type="scientific">Holzapfeliella floricola DSM 23037 = JCM 16512</name>
    <dbReference type="NCBI Taxonomy" id="1423744"/>
    <lineage>
        <taxon>Bacteria</taxon>
        <taxon>Bacillati</taxon>
        <taxon>Bacillota</taxon>
        <taxon>Bacilli</taxon>
        <taxon>Lactobacillales</taxon>
        <taxon>Lactobacillaceae</taxon>
        <taxon>Holzapfeliella</taxon>
    </lineage>
</organism>
<reference evidence="7 8" key="1">
    <citation type="journal article" date="2015" name="Genome Announc.">
        <title>Expanding the biotechnology potential of lactobacilli through comparative genomics of 213 strains and associated genera.</title>
        <authorList>
            <person name="Sun Z."/>
            <person name="Harris H.M."/>
            <person name="McCann A."/>
            <person name="Guo C."/>
            <person name="Argimon S."/>
            <person name="Zhang W."/>
            <person name="Yang X."/>
            <person name="Jeffery I.B."/>
            <person name="Cooney J.C."/>
            <person name="Kagawa T.F."/>
            <person name="Liu W."/>
            <person name="Song Y."/>
            <person name="Salvetti E."/>
            <person name="Wrobel A."/>
            <person name="Rasinkangas P."/>
            <person name="Parkhill J."/>
            <person name="Rea M.C."/>
            <person name="O'Sullivan O."/>
            <person name="Ritari J."/>
            <person name="Douillard F.P."/>
            <person name="Paul Ross R."/>
            <person name="Yang R."/>
            <person name="Briner A.E."/>
            <person name="Felis G.E."/>
            <person name="de Vos W.M."/>
            <person name="Barrangou R."/>
            <person name="Klaenhammer T.R."/>
            <person name="Caufield P.W."/>
            <person name="Cui Y."/>
            <person name="Zhang H."/>
            <person name="O'Toole P.W."/>
        </authorList>
    </citation>
    <scope>NUCLEOTIDE SEQUENCE [LARGE SCALE GENOMIC DNA]</scope>
    <source>
        <strain evidence="7 8">DSM 23037</strain>
    </source>
</reference>
<dbReference type="Gene3D" id="3.40.190.10">
    <property type="entry name" value="Periplasmic binding protein-like II"/>
    <property type="match status" value="1"/>
</dbReference>
<evidence type="ECO:0000256" key="3">
    <source>
        <dbReference type="ARBA" id="ARBA00022475"/>
    </source>
</evidence>
<comment type="caution">
    <text evidence="7">The sequence shown here is derived from an EMBL/GenBank/DDBJ whole genome shotgun (WGS) entry which is preliminary data.</text>
</comment>
<dbReference type="CDD" id="cd13639">
    <property type="entry name" value="PBP2_OpuAC_like"/>
    <property type="match status" value="1"/>
</dbReference>
<evidence type="ECO:0000259" key="6">
    <source>
        <dbReference type="Pfam" id="PF04069"/>
    </source>
</evidence>
<feature type="domain" description="ABC-type glycine betaine transport system substrate-binding" evidence="6">
    <location>
        <begin position="41"/>
        <end position="283"/>
    </location>
</feature>
<evidence type="ECO:0000256" key="2">
    <source>
        <dbReference type="ARBA" id="ARBA00022448"/>
    </source>
</evidence>
<dbReference type="GO" id="GO:0015871">
    <property type="term" value="P:choline transport"/>
    <property type="evidence" value="ECO:0007669"/>
    <property type="project" value="TreeGrafter"/>
</dbReference>